<accession>A0A7X5XD10</accession>
<dbReference type="Proteomes" id="UP000536624">
    <property type="component" value="Unassembled WGS sequence"/>
</dbReference>
<organism evidence="1 2">
    <name type="scientific">Streptomyces malaysiensis</name>
    <dbReference type="NCBI Taxonomy" id="92644"/>
    <lineage>
        <taxon>Bacteria</taxon>
        <taxon>Bacillati</taxon>
        <taxon>Actinomycetota</taxon>
        <taxon>Actinomycetes</taxon>
        <taxon>Kitasatosporales</taxon>
        <taxon>Streptomycetaceae</taxon>
        <taxon>Streptomyces</taxon>
        <taxon>Streptomyces violaceusniger group</taxon>
    </lineage>
</organism>
<dbReference type="EC" id="3.5.1.32" evidence="1"/>
<dbReference type="SUPFAM" id="SSF53187">
    <property type="entry name" value="Zn-dependent exopeptidases"/>
    <property type="match status" value="1"/>
</dbReference>
<protein>
    <submittedName>
        <fullName evidence="1">HipO-like protein Amidohydrolase</fullName>
        <ecNumber evidence="1">3.5.1.32</ecNumber>
    </submittedName>
</protein>
<dbReference type="Pfam" id="PF01546">
    <property type="entry name" value="Peptidase_M20"/>
    <property type="match status" value="1"/>
</dbReference>
<sequence>MPSTLTLSGTMRCYSKETQKVFDQRIIELAESLAQAHGAKAVARSHWITPPLINPEEQTVIVAAAATAAIGTDRVVTNLPPITAGEDFAFMMETRPGALVFLHNGPAADPDAPIPMIHTPNYNFNDAAIPDGVAYWVELVHQQLNG</sequence>
<dbReference type="EMBL" id="JAALLH010000003">
    <property type="protein sequence ID" value="NIY70787.1"/>
    <property type="molecule type" value="Genomic_DNA"/>
</dbReference>
<evidence type="ECO:0000313" key="2">
    <source>
        <dbReference type="Proteomes" id="UP000536624"/>
    </source>
</evidence>
<evidence type="ECO:0000313" key="1">
    <source>
        <dbReference type="EMBL" id="NIY70787.1"/>
    </source>
</evidence>
<dbReference type="Gene3D" id="3.30.70.360">
    <property type="match status" value="1"/>
</dbReference>
<dbReference type="PANTHER" id="PTHR11014">
    <property type="entry name" value="PEPTIDASE M20 FAMILY MEMBER"/>
    <property type="match status" value="1"/>
</dbReference>
<dbReference type="AlphaFoldDB" id="A0A7X5XD10"/>
<gene>
    <name evidence="1" type="ORF">SMALB_8969</name>
</gene>
<dbReference type="PANTHER" id="PTHR11014:SF63">
    <property type="entry name" value="METALLOPEPTIDASE, PUTATIVE (AFU_ORTHOLOGUE AFUA_6G09600)-RELATED"/>
    <property type="match status" value="1"/>
</dbReference>
<keyword evidence="1" id="KW-0378">Hydrolase</keyword>
<proteinExistence type="predicted"/>
<comment type="caution">
    <text evidence="1">The sequence shown here is derived from an EMBL/GenBank/DDBJ whole genome shotgun (WGS) entry which is preliminary data.</text>
</comment>
<dbReference type="GO" id="GO:0047980">
    <property type="term" value="F:hippurate hydrolase activity"/>
    <property type="evidence" value="ECO:0007669"/>
    <property type="project" value="UniProtKB-EC"/>
</dbReference>
<dbReference type="InterPro" id="IPR002933">
    <property type="entry name" value="Peptidase_M20"/>
</dbReference>
<reference evidence="1 2" key="1">
    <citation type="submission" date="2020-02" db="EMBL/GenBank/DDBJ databases">
        <title>Streptomyces malaysiensis DSM14702 (JHCC583434, PFL_A843) Genome sequencing and assembly.</title>
        <authorList>
            <person name="Samborskyy M."/>
        </authorList>
    </citation>
    <scope>NUCLEOTIDE SEQUENCE [LARGE SCALE GENOMIC DNA]</scope>
    <source>
        <strain evidence="1 2">DSM 14702</strain>
    </source>
</reference>
<dbReference type="Gene3D" id="3.40.630.10">
    <property type="entry name" value="Zn peptidases"/>
    <property type="match status" value="1"/>
</dbReference>
<dbReference type="InterPro" id="IPR017439">
    <property type="entry name" value="Amidohydrolase"/>
</dbReference>
<name>A0A7X5XD10_STRMQ</name>